<keyword evidence="4" id="KW-1185">Reference proteome</keyword>
<dbReference type="AlphaFoldDB" id="A0A2V0PFN3"/>
<evidence type="ECO:0000256" key="1">
    <source>
        <dbReference type="SAM" id="MobiDB-lite"/>
    </source>
</evidence>
<dbReference type="Proteomes" id="UP000247498">
    <property type="component" value="Unassembled WGS sequence"/>
</dbReference>
<evidence type="ECO:0000313" key="4">
    <source>
        <dbReference type="Proteomes" id="UP000247498"/>
    </source>
</evidence>
<feature type="chain" id="PRO_5015983989" evidence="2">
    <location>
        <begin position="30"/>
        <end position="287"/>
    </location>
</feature>
<evidence type="ECO:0000256" key="2">
    <source>
        <dbReference type="SAM" id="SignalP"/>
    </source>
</evidence>
<protein>
    <submittedName>
        <fullName evidence="3">Uncharacterized protein</fullName>
    </submittedName>
</protein>
<reference evidence="3 4" key="1">
    <citation type="journal article" date="2018" name="Sci. Rep.">
        <title>Raphidocelis subcapitata (=Pseudokirchneriella subcapitata) provides an insight into genome evolution and environmental adaptations in the Sphaeropleales.</title>
        <authorList>
            <person name="Suzuki S."/>
            <person name="Yamaguchi H."/>
            <person name="Nakajima N."/>
            <person name="Kawachi M."/>
        </authorList>
    </citation>
    <scope>NUCLEOTIDE SEQUENCE [LARGE SCALE GENOMIC DNA]</scope>
    <source>
        <strain evidence="3 4">NIES-35</strain>
    </source>
</reference>
<dbReference type="InParanoid" id="A0A2V0PFN3"/>
<comment type="caution">
    <text evidence="3">The sequence shown here is derived from an EMBL/GenBank/DDBJ whole genome shotgun (WGS) entry which is preliminary data.</text>
</comment>
<organism evidence="3 4">
    <name type="scientific">Raphidocelis subcapitata</name>
    <dbReference type="NCBI Taxonomy" id="307507"/>
    <lineage>
        <taxon>Eukaryota</taxon>
        <taxon>Viridiplantae</taxon>
        <taxon>Chlorophyta</taxon>
        <taxon>core chlorophytes</taxon>
        <taxon>Chlorophyceae</taxon>
        <taxon>CS clade</taxon>
        <taxon>Sphaeropleales</taxon>
        <taxon>Selenastraceae</taxon>
        <taxon>Raphidocelis</taxon>
    </lineage>
</organism>
<sequence>MGTSGPAGSPRRAALLLLLALAWSWGTYACMPPPGDRVYEHAAIVKAVLEGDKTLRLAMKMAPAEPGAPGAASASGPASLEVNCDACSDAKARAIAALLTLAEPDLGVQPSKSEADGGGGGSSGSSSGSSSSGGGGGGGAPLPAAAAAVAGAAKESAASQPITMPGLPAPHVEAFVTRKGARVAGAGLRGLPPEPAAALSLLAEAFAGNPLFVKSYLKPGPVTSCEAPEGAYAFFAPAVLQPACPPALHPETLQGAAPCAQIAADAFDRAFGLRKRLGVTPVTLKAA</sequence>
<feature type="compositionally biased region" description="Gly residues" evidence="1">
    <location>
        <begin position="131"/>
        <end position="140"/>
    </location>
</feature>
<keyword evidence="2" id="KW-0732">Signal</keyword>
<name>A0A2V0PFN3_9CHLO</name>
<evidence type="ECO:0000313" key="3">
    <source>
        <dbReference type="EMBL" id="GBF95875.1"/>
    </source>
</evidence>
<gene>
    <name evidence="3" type="ORF">Rsub_08466</name>
</gene>
<feature type="signal peptide" evidence="2">
    <location>
        <begin position="1"/>
        <end position="29"/>
    </location>
</feature>
<proteinExistence type="predicted"/>
<feature type="region of interest" description="Disordered" evidence="1">
    <location>
        <begin position="107"/>
        <end position="140"/>
    </location>
</feature>
<dbReference type="EMBL" id="BDRX01000071">
    <property type="protein sequence ID" value="GBF95875.1"/>
    <property type="molecule type" value="Genomic_DNA"/>
</dbReference>
<accession>A0A2V0PFN3</accession>